<accession>A0A438D1L1</accession>
<evidence type="ECO:0008006" key="3">
    <source>
        <dbReference type="Google" id="ProtNLM"/>
    </source>
</evidence>
<dbReference type="AlphaFoldDB" id="A0A438D1L1"/>
<name>A0A438D1L1_VITVI</name>
<dbReference type="Proteomes" id="UP000288805">
    <property type="component" value="Unassembled WGS sequence"/>
</dbReference>
<reference evidence="1 2" key="1">
    <citation type="journal article" date="2018" name="PLoS Genet.">
        <title>Population sequencing reveals clonal diversity and ancestral inbreeding in the grapevine cultivar Chardonnay.</title>
        <authorList>
            <person name="Roach M.J."/>
            <person name="Johnson D.L."/>
            <person name="Bohlmann J."/>
            <person name="van Vuuren H.J."/>
            <person name="Jones S.J."/>
            <person name="Pretorius I.S."/>
            <person name="Schmidt S.A."/>
            <person name="Borneman A.R."/>
        </authorList>
    </citation>
    <scope>NUCLEOTIDE SEQUENCE [LARGE SCALE GENOMIC DNA]</scope>
    <source>
        <strain evidence="2">cv. Chardonnay</strain>
        <tissue evidence="1">Leaf</tissue>
    </source>
</reference>
<sequence length="144" mass="16850">MRYILGTVKEPKETNMEFEIWDAENSMKGNAARIFKLKTTIHNTKQWDQSVTVYYNNLMMVWQELDLLQHFEMVAHEDAATIAEVLERDQAFDFLAGLRPELDEDLTMGKRIDSAEEDRLHNLDSKTKENALGYVSKVTKEYEE</sequence>
<evidence type="ECO:0000313" key="1">
    <source>
        <dbReference type="EMBL" id="RVW29334.1"/>
    </source>
</evidence>
<proteinExistence type="predicted"/>
<gene>
    <name evidence="1" type="ORF">CK203_109098</name>
</gene>
<comment type="caution">
    <text evidence="1">The sequence shown here is derived from an EMBL/GenBank/DDBJ whole genome shotgun (WGS) entry which is preliminary data.</text>
</comment>
<protein>
    <recommendedName>
        <fullName evidence="3">Retrotransposon gag domain-containing protein</fullName>
    </recommendedName>
</protein>
<organism evidence="1 2">
    <name type="scientific">Vitis vinifera</name>
    <name type="common">Grape</name>
    <dbReference type="NCBI Taxonomy" id="29760"/>
    <lineage>
        <taxon>Eukaryota</taxon>
        <taxon>Viridiplantae</taxon>
        <taxon>Streptophyta</taxon>
        <taxon>Embryophyta</taxon>
        <taxon>Tracheophyta</taxon>
        <taxon>Spermatophyta</taxon>
        <taxon>Magnoliopsida</taxon>
        <taxon>eudicotyledons</taxon>
        <taxon>Gunneridae</taxon>
        <taxon>Pentapetalae</taxon>
        <taxon>rosids</taxon>
        <taxon>Vitales</taxon>
        <taxon>Vitaceae</taxon>
        <taxon>Viteae</taxon>
        <taxon>Vitis</taxon>
    </lineage>
</organism>
<evidence type="ECO:0000313" key="2">
    <source>
        <dbReference type="Proteomes" id="UP000288805"/>
    </source>
</evidence>
<dbReference type="EMBL" id="QGNW01001848">
    <property type="protein sequence ID" value="RVW29334.1"/>
    <property type="molecule type" value="Genomic_DNA"/>
</dbReference>